<proteinExistence type="predicted"/>
<dbReference type="EMBL" id="CACRTI010000015">
    <property type="protein sequence ID" value="VYT46940.1"/>
    <property type="molecule type" value="Genomic_DNA"/>
</dbReference>
<accession>A0A6N2WZD8</accession>
<dbReference type="RefSeq" id="WP_350368639.1">
    <property type="nucleotide sequence ID" value="NZ_JAGYXO010000017.1"/>
</dbReference>
<reference evidence="1" key="1">
    <citation type="submission" date="2019-11" db="EMBL/GenBank/DDBJ databases">
        <authorList>
            <person name="Feng L."/>
        </authorList>
    </citation>
    <scope>NUCLEOTIDE SEQUENCE</scope>
    <source>
        <strain evidence="1">CAmalonaticusLFYP1</strain>
    </source>
</reference>
<dbReference type="AlphaFoldDB" id="A0A6N2WZD8"/>
<sequence length="43" mass="4782">MATHDYKHFTIAIAISLLALSEAEVTAVKATNEGIDIRKIMMY</sequence>
<evidence type="ECO:0000313" key="1">
    <source>
        <dbReference type="EMBL" id="VYT46940.1"/>
    </source>
</evidence>
<name>A0A6N2WZD8_CITAM</name>
<organism evidence="1">
    <name type="scientific">Citrobacter amalonaticus</name>
    <dbReference type="NCBI Taxonomy" id="35703"/>
    <lineage>
        <taxon>Bacteria</taxon>
        <taxon>Pseudomonadati</taxon>
        <taxon>Pseudomonadota</taxon>
        <taxon>Gammaproteobacteria</taxon>
        <taxon>Enterobacterales</taxon>
        <taxon>Enterobacteriaceae</taxon>
        <taxon>Citrobacter</taxon>
    </lineage>
</organism>
<gene>
    <name evidence="1" type="ORF">CALFYP1_00360</name>
</gene>
<protein>
    <submittedName>
        <fullName evidence="1">Uncharacterized protein</fullName>
    </submittedName>
</protein>